<keyword evidence="6" id="KW-1185">Reference proteome</keyword>
<sequence>MSPCPFCEIAAGHAPADIVREWPDTLAVVPLNPVTLGHLLVIPRTHVPDFTDDPVVTGLTAQRTAELARDLGLTAANEITSKGGAATQTVFHLHRHLVPRAPGDGLALPWTGQAA</sequence>
<evidence type="ECO:0000313" key="5">
    <source>
        <dbReference type="EMBL" id="RCG21783.1"/>
    </source>
</evidence>
<feature type="active site" description="Tele-AMP-histidine intermediate" evidence="1">
    <location>
        <position position="94"/>
    </location>
</feature>
<dbReference type="SUPFAM" id="SSF54197">
    <property type="entry name" value="HIT-like"/>
    <property type="match status" value="1"/>
</dbReference>
<comment type="caution">
    <text evidence="5">The sequence shown here is derived from an EMBL/GenBank/DDBJ whole genome shotgun (WGS) entry which is preliminary data.</text>
</comment>
<evidence type="ECO:0000256" key="2">
    <source>
        <dbReference type="PIRSR" id="PIRSR601310-3"/>
    </source>
</evidence>
<dbReference type="PRINTS" id="PR00332">
    <property type="entry name" value="HISTRIAD"/>
</dbReference>
<name>A0A367EUS3_9ACTN</name>
<dbReference type="Gene3D" id="3.30.428.10">
    <property type="entry name" value="HIT-like"/>
    <property type="match status" value="1"/>
</dbReference>
<evidence type="ECO:0000256" key="1">
    <source>
        <dbReference type="PIRSR" id="PIRSR601310-1"/>
    </source>
</evidence>
<feature type="short sequence motif" description="Histidine triad motif" evidence="2 3">
    <location>
        <begin position="92"/>
        <end position="96"/>
    </location>
</feature>
<evidence type="ECO:0000313" key="6">
    <source>
        <dbReference type="Proteomes" id="UP000253507"/>
    </source>
</evidence>
<dbReference type="Proteomes" id="UP000253507">
    <property type="component" value="Unassembled WGS sequence"/>
</dbReference>
<evidence type="ECO:0000259" key="4">
    <source>
        <dbReference type="PROSITE" id="PS51084"/>
    </source>
</evidence>
<dbReference type="RefSeq" id="WP_114014952.1">
    <property type="nucleotide sequence ID" value="NZ_QOIM01000026.1"/>
</dbReference>
<evidence type="ECO:0000256" key="3">
    <source>
        <dbReference type="PROSITE-ProRule" id="PRU00464"/>
    </source>
</evidence>
<dbReference type="AlphaFoldDB" id="A0A367EUS3"/>
<proteinExistence type="predicted"/>
<protein>
    <submittedName>
        <fullName evidence="5">HIT family protein</fullName>
    </submittedName>
</protein>
<dbReference type="GO" id="GO:0009117">
    <property type="term" value="P:nucleotide metabolic process"/>
    <property type="evidence" value="ECO:0007669"/>
    <property type="project" value="TreeGrafter"/>
</dbReference>
<reference evidence="5 6" key="1">
    <citation type="submission" date="2018-06" db="EMBL/GenBank/DDBJ databases">
        <title>Streptomyces reniochalinae sp. nov. and Streptomyces diacarnus sp. nov. from marine sponges.</title>
        <authorList>
            <person name="Li L."/>
        </authorList>
    </citation>
    <scope>NUCLEOTIDE SEQUENCE [LARGE SCALE GENOMIC DNA]</scope>
    <source>
        <strain evidence="5 6">LHW50302</strain>
    </source>
</reference>
<dbReference type="PANTHER" id="PTHR46648">
    <property type="entry name" value="HIT FAMILY PROTEIN 1"/>
    <property type="match status" value="1"/>
</dbReference>
<dbReference type="PANTHER" id="PTHR46648:SF1">
    <property type="entry name" value="ADENOSINE 5'-MONOPHOSPHORAMIDASE HNT1"/>
    <property type="match status" value="1"/>
</dbReference>
<feature type="domain" description="HIT" evidence="4">
    <location>
        <begin position="5"/>
        <end position="107"/>
    </location>
</feature>
<dbReference type="PROSITE" id="PS51084">
    <property type="entry name" value="HIT_2"/>
    <property type="match status" value="1"/>
</dbReference>
<gene>
    <name evidence="5" type="ORF">DQ392_08730</name>
</gene>
<dbReference type="Pfam" id="PF01230">
    <property type="entry name" value="HIT"/>
    <property type="match status" value="1"/>
</dbReference>
<dbReference type="OrthoDB" id="9784774at2"/>
<dbReference type="EMBL" id="QOIM01000026">
    <property type="protein sequence ID" value="RCG21783.1"/>
    <property type="molecule type" value="Genomic_DNA"/>
</dbReference>
<accession>A0A367EUS3</accession>
<dbReference type="GO" id="GO:0003824">
    <property type="term" value="F:catalytic activity"/>
    <property type="evidence" value="ECO:0007669"/>
    <property type="project" value="InterPro"/>
</dbReference>
<dbReference type="InterPro" id="IPR001310">
    <property type="entry name" value="Histidine_triad_HIT"/>
</dbReference>
<dbReference type="InterPro" id="IPR011146">
    <property type="entry name" value="HIT-like"/>
</dbReference>
<dbReference type="InterPro" id="IPR036265">
    <property type="entry name" value="HIT-like_sf"/>
</dbReference>
<organism evidence="5 6">
    <name type="scientific">Streptomyces reniochalinae</name>
    <dbReference type="NCBI Taxonomy" id="2250578"/>
    <lineage>
        <taxon>Bacteria</taxon>
        <taxon>Bacillati</taxon>
        <taxon>Actinomycetota</taxon>
        <taxon>Actinomycetes</taxon>
        <taxon>Kitasatosporales</taxon>
        <taxon>Streptomycetaceae</taxon>
        <taxon>Streptomyces</taxon>
    </lineage>
</organism>